<evidence type="ECO:0000313" key="1">
    <source>
        <dbReference type="EMBL" id="KAK9011479.1"/>
    </source>
</evidence>
<dbReference type="Proteomes" id="UP001396334">
    <property type="component" value="Unassembled WGS sequence"/>
</dbReference>
<organism evidence="1 2">
    <name type="scientific">Hibiscus sabdariffa</name>
    <name type="common">roselle</name>
    <dbReference type="NCBI Taxonomy" id="183260"/>
    <lineage>
        <taxon>Eukaryota</taxon>
        <taxon>Viridiplantae</taxon>
        <taxon>Streptophyta</taxon>
        <taxon>Embryophyta</taxon>
        <taxon>Tracheophyta</taxon>
        <taxon>Spermatophyta</taxon>
        <taxon>Magnoliopsida</taxon>
        <taxon>eudicotyledons</taxon>
        <taxon>Gunneridae</taxon>
        <taxon>Pentapetalae</taxon>
        <taxon>rosids</taxon>
        <taxon>malvids</taxon>
        <taxon>Malvales</taxon>
        <taxon>Malvaceae</taxon>
        <taxon>Malvoideae</taxon>
        <taxon>Hibiscus</taxon>
    </lineage>
</organism>
<accession>A0ABR2RF82</accession>
<name>A0ABR2RF82_9ROSI</name>
<gene>
    <name evidence="1" type="ORF">V6N11_044327</name>
</gene>
<evidence type="ECO:0000313" key="2">
    <source>
        <dbReference type="Proteomes" id="UP001396334"/>
    </source>
</evidence>
<comment type="caution">
    <text evidence="1">The sequence shown here is derived from an EMBL/GenBank/DDBJ whole genome shotgun (WGS) entry which is preliminary data.</text>
</comment>
<reference evidence="1 2" key="1">
    <citation type="journal article" date="2024" name="G3 (Bethesda)">
        <title>Genome assembly of Hibiscus sabdariffa L. provides insights into metabolisms of medicinal natural products.</title>
        <authorList>
            <person name="Kim T."/>
        </authorList>
    </citation>
    <scope>NUCLEOTIDE SEQUENCE [LARGE SCALE GENOMIC DNA]</scope>
    <source>
        <strain evidence="1">TK-2024</strain>
        <tissue evidence="1">Old leaves</tissue>
    </source>
</reference>
<keyword evidence="2" id="KW-1185">Reference proteome</keyword>
<protein>
    <submittedName>
        <fullName evidence="1">Uncharacterized protein</fullName>
    </submittedName>
</protein>
<proteinExistence type="predicted"/>
<sequence length="80" mass="9266">MLSVEKLWRPASRMTKIPKNTHGQHARECMQIKRKRRDVEDNLCPFNTPSIMFFSQGVKMPSALYPEQHLVCKSVDAHPS</sequence>
<dbReference type="EMBL" id="JBBPBN010000023">
    <property type="protein sequence ID" value="KAK9011479.1"/>
    <property type="molecule type" value="Genomic_DNA"/>
</dbReference>